<evidence type="ECO:0000313" key="5">
    <source>
        <dbReference type="Proteomes" id="UP000431401"/>
    </source>
</evidence>
<evidence type="ECO:0000256" key="1">
    <source>
        <dbReference type="ARBA" id="ARBA00022723"/>
    </source>
</evidence>
<gene>
    <name evidence="4" type="ORF">NRB56_59670</name>
</gene>
<dbReference type="SUPFAM" id="SSF144052">
    <property type="entry name" value="Thermophilic metalloprotease-like"/>
    <property type="match status" value="1"/>
</dbReference>
<feature type="domain" description="Crocagin biosynthetic protein CgnE/B" evidence="3">
    <location>
        <begin position="230"/>
        <end position="327"/>
    </location>
</feature>
<dbReference type="GO" id="GO:0046872">
    <property type="term" value="F:metal ion binding"/>
    <property type="evidence" value="ECO:0007669"/>
    <property type="project" value="UniProtKB-KW"/>
</dbReference>
<organism evidence="4 5">
    <name type="scientific">Nocardia aurantia</name>
    <dbReference type="NCBI Taxonomy" id="2585199"/>
    <lineage>
        <taxon>Bacteria</taxon>
        <taxon>Bacillati</taxon>
        <taxon>Actinomycetota</taxon>
        <taxon>Actinomycetes</taxon>
        <taxon>Mycobacteriales</taxon>
        <taxon>Nocardiaceae</taxon>
        <taxon>Nocardia</taxon>
    </lineage>
</organism>
<dbReference type="PANTHER" id="PTHR34448">
    <property type="entry name" value="AMINOPEPTIDASE"/>
    <property type="match status" value="1"/>
</dbReference>
<dbReference type="RefSeq" id="WP_153347672.1">
    <property type="nucleotide sequence ID" value="NZ_WEGI01000014.1"/>
</dbReference>
<dbReference type="OrthoDB" id="7057810at2"/>
<reference evidence="4 5" key="1">
    <citation type="submission" date="2019-10" db="EMBL/GenBank/DDBJ databases">
        <title>Nocardia macrotermitis sp. nov. and Nocardia aurantia sp. nov., isolated from the gut of fungus growing-termite Macrotermes natalensis.</title>
        <authorList>
            <person name="Benndorf R."/>
            <person name="Schwitalla J."/>
            <person name="Martin K."/>
            <person name="De Beer W."/>
            <person name="Kaster A.-K."/>
            <person name="Vollmers J."/>
            <person name="Poulsen M."/>
            <person name="Beemelmanns C."/>
        </authorList>
    </citation>
    <scope>NUCLEOTIDE SEQUENCE [LARGE SCALE GENOMIC DNA]</scope>
    <source>
        <strain evidence="4 5">RB56</strain>
    </source>
</reference>
<dbReference type="EMBL" id="WEGI01000014">
    <property type="protein sequence ID" value="MQY30365.1"/>
    <property type="molecule type" value="Genomic_DNA"/>
</dbReference>
<comment type="caution">
    <text evidence="4">The sequence shown here is derived from an EMBL/GenBank/DDBJ whole genome shotgun (WGS) entry which is preliminary data.</text>
</comment>
<keyword evidence="5" id="KW-1185">Reference proteome</keyword>
<evidence type="ECO:0000259" key="3">
    <source>
        <dbReference type="Pfam" id="PF26231"/>
    </source>
</evidence>
<dbReference type="PANTHER" id="PTHR34448:SF1">
    <property type="entry name" value="BLL6088 PROTEIN"/>
    <property type="match status" value="1"/>
</dbReference>
<dbReference type="AlphaFoldDB" id="A0A7K0DXC3"/>
<feature type="compositionally biased region" description="Acidic residues" evidence="2">
    <location>
        <begin position="361"/>
        <end position="370"/>
    </location>
</feature>
<accession>A0A7K0DXC3</accession>
<protein>
    <recommendedName>
        <fullName evidence="3">Crocagin biosynthetic protein CgnE/B domain-containing protein</fullName>
    </recommendedName>
</protein>
<dbReference type="Proteomes" id="UP000431401">
    <property type="component" value="Unassembled WGS sequence"/>
</dbReference>
<evidence type="ECO:0000313" key="4">
    <source>
        <dbReference type="EMBL" id="MQY30365.1"/>
    </source>
</evidence>
<keyword evidence="1" id="KW-0479">Metal-binding</keyword>
<name>A0A7K0DXC3_9NOCA</name>
<dbReference type="InterPro" id="IPR052170">
    <property type="entry name" value="M29_Exopeptidase"/>
</dbReference>
<evidence type="ECO:0000256" key="2">
    <source>
        <dbReference type="SAM" id="MobiDB-lite"/>
    </source>
</evidence>
<feature type="region of interest" description="Disordered" evidence="2">
    <location>
        <begin position="349"/>
        <end position="379"/>
    </location>
</feature>
<sequence length="379" mass="41439">MQSNTAVMDTMPDETAWRGINTYLDTYADVGPDDIVVIAYTEDSRVPAAWVATALGYRGTAARLVGMRPLRDCGFAERLRAALPDEQHSFARLVVLTLERDTMSHSDVIREVLSRLDPDRCRVVRMVNAGPELFRSGFLVAPAELSARNTSVLEKTMSAKRLRIVCPGGTNLRVELDNARYRWISNRGVWRPGRFVVLPAGEVATFPASVSGTLVADFAINVNTIMRGDARLSRCPVEAEIEQGRLVRFDCSNPEITEFLTMCFGRENACRVGELGFGTNHGILSPIPLNSHLNERTPGVHIGFGQHNQTDALTGYGCDIHVDLIARGGTVWADDDGRPLELAELIPSAAPHPTVHRDEDLTSPDDDLDGDCCGALPAS</sequence>
<dbReference type="InterPro" id="IPR058799">
    <property type="entry name" value="CgnE_B"/>
</dbReference>
<proteinExistence type="predicted"/>
<dbReference type="Pfam" id="PF26231">
    <property type="entry name" value="CgnE_B"/>
    <property type="match status" value="1"/>
</dbReference>